<comment type="subunit">
    <text evidence="6">Homotetramer.</text>
</comment>
<dbReference type="PANTHER" id="PTHR12592">
    <property type="entry name" value="ATP-DEPENDENT (S)-NAD(P)H-HYDRATE DEHYDRATASE FAMILY MEMBER"/>
    <property type="match status" value="1"/>
</dbReference>
<dbReference type="PANTHER" id="PTHR12592:SF0">
    <property type="entry name" value="ATP-DEPENDENT (S)-NAD(P)H-HYDRATE DEHYDRATASE"/>
    <property type="match status" value="1"/>
</dbReference>
<dbReference type="GO" id="GO:0005524">
    <property type="term" value="F:ATP binding"/>
    <property type="evidence" value="ECO:0007669"/>
    <property type="project" value="UniProtKB-KW"/>
</dbReference>
<sequence length="273" mass="27598">MTDFKAWAADDAARHIRIPDESDDKYSRGVLGVITGSDQYPGAAVLGVEAALRTGVGMVRYLGGERVSSLVLQRRPEAVASEGRVQAWLIGSGTDHANREDAAHALAAVAIAQALPTVLDGGALELHDGATGPVVITPHYGELARVLGVPKDDIVADPAVWAVRASEELGVTVLLKGHRSYVAGGGVALVAASAPNWLATAGAGDALAGILGALVATHTAEIASVETTLARLAASAAVIHGLAAHRASAGGPLTILDLAEAVPGTIAGLLRHG</sequence>
<accession>A0A841AFL5</accession>
<comment type="similarity">
    <text evidence="6">Belongs to the NnrD/CARKD family.</text>
</comment>
<dbReference type="GO" id="GO:0110051">
    <property type="term" value="P:metabolite repair"/>
    <property type="evidence" value="ECO:0007669"/>
    <property type="project" value="TreeGrafter"/>
</dbReference>
<comment type="catalytic activity">
    <reaction evidence="6">
        <text>(6S)-NADHX + ADP = AMP + phosphate + NADH + H(+)</text>
        <dbReference type="Rhea" id="RHEA:32223"/>
        <dbReference type="ChEBI" id="CHEBI:15378"/>
        <dbReference type="ChEBI" id="CHEBI:43474"/>
        <dbReference type="ChEBI" id="CHEBI:57945"/>
        <dbReference type="ChEBI" id="CHEBI:64074"/>
        <dbReference type="ChEBI" id="CHEBI:456215"/>
        <dbReference type="ChEBI" id="CHEBI:456216"/>
        <dbReference type="EC" id="4.2.1.136"/>
    </reaction>
</comment>
<dbReference type="InterPro" id="IPR029056">
    <property type="entry name" value="Ribokinase-like"/>
</dbReference>
<feature type="binding site" evidence="6">
    <location>
        <position position="205"/>
    </location>
    <ligand>
        <name>(6S)-NADPHX</name>
        <dbReference type="ChEBI" id="CHEBI:64076"/>
    </ligand>
</feature>
<evidence type="ECO:0000256" key="6">
    <source>
        <dbReference type="HAMAP-Rule" id="MF_01965"/>
    </source>
</evidence>
<evidence type="ECO:0000313" key="8">
    <source>
        <dbReference type="EMBL" id="MBB5842570.1"/>
    </source>
</evidence>
<dbReference type="RefSeq" id="WP_184234004.1">
    <property type="nucleotide sequence ID" value="NZ_JACHMJ010000001.1"/>
</dbReference>
<dbReference type="SUPFAM" id="SSF53613">
    <property type="entry name" value="Ribokinase-like"/>
    <property type="match status" value="1"/>
</dbReference>
<keyword evidence="4 6" id="KW-0520">NAD</keyword>
<dbReference type="AlphaFoldDB" id="A0A841AFL5"/>
<keyword evidence="8" id="KW-0808">Transferase</keyword>
<feature type="binding site" evidence="6">
    <location>
        <position position="204"/>
    </location>
    <ligand>
        <name>AMP</name>
        <dbReference type="ChEBI" id="CHEBI:456215"/>
    </ligand>
</feature>
<evidence type="ECO:0000259" key="7">
    <source>
        <dbReference type="PROSITE" id="PS51383"/>
    </source>
</evidence>
<evidence type="ECO:0000256" key="1">
    <source>
        <dbReference type="ARBA" id="ARBA00022741"/>
    </source>
</evidence>
<keyword evidence="5 6" id="KW-0456">Lyase</keyword>
<comment type="function">
    <text evidence="6">Catalyzes the dehydration of the S-form of NAD(P)HX at the expense of ADP, which is converted to AMP. Together with NAD(P)HX epimerase, which catalyzes the epimerization of the S- and R-forms, the enzyme allows the repair of both epimers of NAD(P)HX, a damaged form of NAD(P)H that is a result of enzymatic or heat-dependent hydration.</text>
</comment>
<evidence type="ECO:0000256" key="5">
    <source>
        <dbReference type="ARBA" id="ARBA00023239"/>
    </source>
</evidence>
<evidence type="ECO:0000256" key="3">
    <source>
        <dbReference type="ARBA" id="ARBA00022857"/>
    </source>
</evidence>
<dbReference type="Pfam" id="PF01256">
    <property type="entry name" value="Carb_kinase"/>
    <property type="match status" value="1"/>
</dbReference>
<comment type="cofactor">
    <cofactor evidence="6">
        <name>Mg(2+)</name>
        <dbReference type="ChEBI" id="CHEBI:18420"/>
    </cofactor>
</comment>
<protein>
    <recommendedName>
        <fullName evidence="6">ADP-dependent (S)-NAD(P)H-hydrate dehydratase</fullName>
        <ecNumber evidence="6">4.2.1.136</ecNumber>
    </recommendedName>
    <alternativeName>
        <fullName evidence="6">ADP-dependent NAD(P)HX dehydratase</fullName>
    </alternativeName>
</protein>
<dbReference type="GO" id="GO:0016301">
    <property type="term" value="F:kinase activity"/>
    <property type="evidence" value="ECO:0007669"/>
    <property type="project" value="UniProtKB-KW"/>
</dbReference>
<dbReference type="Proteomes" id="UP000536685">
    <property type="component" value="Unassembled WGS sequence"/>
</dbReference>
<name>A0A841AFL5_9MICO</name>
<evidence type="ECO:0000313" key="9">
    <source>
        <dbReference type="Proteomes" id="UP000536685"/>
    </source>
</evidence>
<organism evidence="8 9">
    <name type="scientific">Conyzicola lurida</name>
    <dbReference type="NCBI Taxonomy" id="1172621"/>
    <lineage>
        <taxon>Bacteria</taxon>
        <taxon>Bacillati</taxon>
        <taxon>Actinomycetota</taxon>
        <taxon>Actinomycetes</taxon>
        <taxon>Micrococcales</taxon>
        <taxon>Microbacteriaceae</taxon>
        <taxon>Conyzicola</taxon>
    </lineage>
</organism>
<feature type="binding site" evidence="6">
    <location>
        <begin position="176"/>
        <end position="180"/>
    </location>
    <ligand>
        <name>AMP</name>
        <dbReference type="ChEBI" id="CHEBI:456215"/>
    </ligand>
</feature>
<dbReference type="EC" id="4.2.1.136" evidence="6"/>
<dbReference type="GO" id="GO:0046496">
    <property type="term" value="P:nicotinamide nucleotide metabolic process"/>
    <property type="evidence" value="ECO:0007669"/>
    <property type="project" value="UniProtKB-UniRule"/>
</dbReference>
<proteinExistence type="inferred from homology"/>
<keyword evidence="9" id="KW-1185">Reference proteome</keyword>
<dbReference type="HAMAP" id="MF_01965">
    <property type="entry name" value="NADHX_dehydratase"/>
    <property type="match status" value="1"/>
</dbReference>
<gene>
    <name evidence="6" type="primary">nnrD</name>
    <name evidence="8" type="ORF">HD599_000893</name>
</gene>
<reference evidence="8 9" key="1">
    <citation type="submission" date="2020-08" db="EMBL/GenBank/DDBJ databases">
        <title>Sequencing the genomes of 1000 actinobacteria strains.</title>
        <authorList>
            <person name="Klenk H.-P."/>
        </authorList>
    </citation>
    <scope>NUCLEOTIDE SEQUENCE [LARGE SCALE GENOMIC DNA]</scope>
    <source>
        <strain evidence="8 9">DSM 105784</strain>
    </source>
</reference>
<comment type="catalytic activity">
    <reaction evidence="6">
        <text>(6S)-NADPHX + ADP = AMP + phosphate + NADPH + H(+)</text>
        <dbReference type="Rhea" id="RHEA:32235"/>
        <dbReference type="ChEBI" id="CHEBI:15378"/>
        <dbReference type="ChEBI" id="CHEBI:43474"/>
        <dbReference type="ChEBI" id="CHEBI:57783"/>
        <dbReference type="ChEBI" id="CHEBI:64076"/>
        <dbReference type="ChEBI" id="CHEBI:456215"/>
        <dbReference type="ChEBI" id="CHEBI:456216"/>
        <dbReference type="EC" id="4.2.1.136"/>
    </reaction>
</comment>
<evidence type="ECO:0000256" key="4">
    <source>
        <dbReference type="ARBA" id="ARBA00023027"/>
    </source>
</evidence>
<feature type="binding site" evidence="6">
    <location>
        <position position="43"/>
    </location>
    <ligand>
        <name>(6S)-NADPHX</name>
        <dbReference type="ChEBI" id="CHEBI:64076"/>
    </ligand>
</feature>
<comment type="caution">
    <text evidence="8">The sequence shown here is derived from an EMBL/GenBank/DDBJ whole genome shotgun (WGS) entry which is preliminary data.</text>
</comment>
<dbReference type="PROSITE" id="PS51383">
    <property type="entry name" value="YJEF_C_3"/>
    <property type="match status" value="1"/>
</dbReference>
<feature type="binding site" evidence="6">
    <location>
        <position position="93"/>
    </location>
    <ligand>
        <name>(6S)-NADPHX</name>
        <dbReference type="ChEBI" id="CHEBI:64076"/>
    </ligand>
</feature>
<dbReference type="InterPro" id="IPR000631">
    <property type="entry name" value="CARKD"/>
</dbReference>
<feature type="domain" description="YjeF C-terminal" evidence="7">
    <location>
        <begin position="8"/>
        <end position="269"/>
    </location>
</feature>
<keyword evidence="8" id="KW-0418">Kinase</keyword>
<keyword evidence="1 6" id="KW-0547">Nucleotide-binding</keyword>
<dbReference type="GO" id="GO:0052856">
    <property type="term" value="F:NAD(P)HX epimerase activity"/>
    <property type="evidence" value="ECO:0007669"/>
    <property type="project" value="TreeGrafter"/>
</dbReference>
<dbReference type="CDD" id="cd01171">
    <property type="entry name" value="YXKO-related"/>
    <property type="match status" value="1"/>
</dbReference>
<dbReference type="EMBL" id="JACHMJ010000001">
    <property type="protein sequence ID" value="MBB5842570.1"/>
    <property type="molecule type" value="Genomic_DNA"/>
</dbReference>
<dbReference type="Gene3D" id="3.40.1190.20">
    <property type="match status" value="1"/>
</dbReference>
<keyword evidence="2 6" id="KW-0067">ATP-binding</keyword>
<feature type="binding site" evidence="6">
    <location>
        <position position="139"/>
    </location>
    <ligand>
        <name>(6S)-NADPHX</name>
        <dbReference type="ChEBI" id="CHEBI:64076"/>
    </ligand>
</feature>
<dbReference type="GO" id="GO:0052855">
    <property type="term" value="F:ADP-dependent NAD(P)H-hydrate dehydratase activity"/>
    <property type="evidence" value="ECO:0007669"/>
    <property type="project" value="UniProtKB-UniRule"/>
</dbReference>
<evidence type="ECO:0000256" key="2">
    <source>
        <dbReference type="ARBA" id="ARBA00022840"/>
    </source>
</evidence>
<keyword evidence="3 6" id="KW-0521">NADP</keyword>